<reference evidence="3 4" key="1">
    <citation type="submission" date="2018-03" db="EMBL/GenBank/DDBJ databases">
        <title>Genomic Encyclopedia of Archaeal and Bacterial Type Strains, Phase II (KMG-II): from individual species to whole genera.</title>
        <authorList>
            <person name="Goeker M."/>
        </authorList>
    </citation>
    <scope>NUCLEOTIDE SEQUENCE [LARGE SCALE GENOMIC DNA]</scope>
    <source>
        <strain evidence="3 4">DSM 29318</strain>
    </source>
</reference>
<sequence length="182" mass="20347">MKRILATAAILASTAAFADTDRFIEFEAADIDDDGFISLAEIESIWPRFDPVFFNDMDINDDNRLDSREYDTSEAQDILARYGNNVLINGENATAIAADDLQPGLPAEIESNVIITDVPMLEGIIDRETVDANDSGFVEYAELTPYFPGLEQADYQDMDVNDDNRLDFTELYSDDAIVILNR</sequence>
<dbReference type="EMBL" id="PVTT01000001">
    <property type="protein sequence ID" value="PRY95501.1"/>
    <property type="molecule type" value="Genomic_DNA"/>
</dbReference>
<keyword evidence="4" id="KW-1185">Reference proteome</keyword>
<dbReference type="Pfam" id="PF13202">
    <property type="entry name" value="EF-hand_5"/>
    <property type="match status" value="1"/>
</dbReference>
<protein>
    <submittedName>
        <fullName evidence="3">EF hand domain-containing protein</fullName>
    </submittedName>
</protein>
<dbReference type="GO" id="GO:0005509">
    <property type="term" value="F:calcium ion binding"/>
    <property type="evidence" value="ECO:0007669"/>
    <property type="project" value="InterPro"/>
</dbReference>
<evidence type="ECO:0000313" key="4">
    <source>
        <dbReference type="Proteomes" id="UP000238801"/>
    </source>
</evidence>
<evidence type="ECO:0000259" key="2">
    <source>
        <dbReference type="Pfam" id="PF13202"/>
    </source>
</evidence>
<comment type="caution">
    <text evidence="3">The sequence shown here is derived from an EMBL/GenBank/DDBJ whole genome shotgun (WGS) entry which is preliminary data.</text>
</comment>
<evidence type="ECO:0000256" key="1">
    <source>
        <dbReference type="SAM" id="SignalP"/>
    </source>
</evidence>
<feature type="domain" description="EF-hand" evidence="2">
    <location>
        <begin position="25"/>
        <end position="44"/>
    </location>
</feature>
<dbReference type="Proteomes" id="UP000238801">
    <property type="component" value="Unassembled WGS sequence"/>
</dbReference>
<dbReference type="OrthoDB" id="5470953at2"/>
<feature type="chain" id="PRO_5015529456" evidence="1">
    <location>
        <begin position="19"/>
        <end position="182"/>
    </location>
</feature>
<dbReference type="SUPFAM" id="SSF47473">
    <property type="entry name" value="EF-hand"/>
    <property type="match status" value="1"/>
</dbReference>
<dbReference type="InterPro" id="IPR018247">
    <property type="entry name" value="EF_Hand_1_Ca_BS"/>
</dbReference>
<dbReference type="PROSITE" id="PS00018">
    <property type="entry name" value="EF_HAND_1"/>
    <property type="match status" value="3"/>
</dbReference>
<dbReference type="AlphaFoldDB" id="A0A2T0X975"/>
<dbReference type="InterPro" id="IPR011992">
    <property type="entry name" value="EF-hand-dom_pair"/>
</dbReference>
<evidence type="ECO:0000313" key="3">
    <source>
        <dbReference type="EMBL" id="PRY95501.1"/>
    </source>
</evidence>
<name>A0A2T0X975_9RHOB</name>
<gene>
    <name evidence="3" type="ORF">BCF33_1122</name>
</gene>
<dbReference type="InterPro" id="IPR002048">
    <property type="entry name" value="EF_hand_dom"/>
</dbReference>
<feature type="signal peptide" evidence="1">
    <location>
        <begin position="1"/>
        <end position="18"/>
    </location>
</feature>
<dbReference type="RefSeq" id="WP_106159872.1">
    <property type="nucleotide sequence ID" value="NZ_PVTT01000001.1"/>
</dbReference>
<keyword evidence="1" id="KW-0732">Signal</keyword>
<proteinExistence type="predicted"/>
<organism evidence="3 4">
    <name type="scientific">Hasllibacter halocynthiae</name>
    <dbReference type="NCBI Taxonomy" id="595589"/>
    <lineage>
        <taxon>Bacteria</taxon>
        <taxon>Pseudomonadati</taxon>
        <taxon>Pseudomonadota</taxon>
        <taxon>Alphaproteobacteria</taxon>
        <taxon>Rhodobacterales</taxon>
        <taxon>Roseobacteraceae</taxon>
        <taxon>Hasllibacter</taxon>
    </lineage>
</organism>
<accession>A0A2T0X975</accession>